<evidence type="ECO:0000313" key="1">
    <source>
        <dbReference type="EMBL" id="GAA4788738.1"/>
    </source>
</evidence>
<reference evidence="2" key="1">
    <citation type="journal article" date="2019" name="Int. J. Syst. Evol. Microbiol.">
        <title>The Global Catalogue of Microorganisms (GCM) 10K type strain sequencing project: providing services to taxonomists for standard genome sequencing and annotation.</title>
        <authorList>
            <consortium name="The Broad Institute Genomics Platform"/>
            <consortium name="The Broad Institute Genome Sequencing Center for Infectious Disease"/>
            <person name="Wu L."/>
            <person name="Ma J."/>
        </authorList>
    </citation>
    <scope>NUCLEOTIDE SEQUENCE [LARGE SCALE GENOMIC DNA]</scope>
    <source>
        <strain evidence="2">JCM 18204</strain>
    </source>
</reference>
<accession>A0ABP9B0S2</accession>
<organism evidence="1 2">
    <name type="scientific">Lysobacter hankyongensis</name>
    <dbReference type="NCBI Taxonomy" id="1176535"/>
    <lineage>
        <taxon>Bacteria</taxon>
        <taxon>Pseudomonadati</taxon>
        <taxon>Pseudomonadota</taxon>
        <taxon>Gammaproteobacteria</taxon>
        <taxon>Lysobacterales</taxon>
        <taxon>Lysobacteraceae</taxon>
        <taxon>Lysobacter</taxon>
    </lineage>
</organism>
<name>A0ABP9B0S2_9GAMM</name>
<dbReference type="EMBL" id="BAABJE010000005">
    <property type="protein sequence ID" value="GAA4788738.1"/>
    <property type="molecule type" value="Genomic_DNA"/>
</dbReference>
<dbReference type="RefSeq" id="WP_345302435.1">
    <property type="nucleotide sequence ID" value="NZ_BAABJE010000005.1"/>
</dbReference>
<gene>
    <name evidence="1" type="ORF">GCM10023307_12290</name>
</gene>
<keyword evidence="2" id="KW-1185">Reference proteome</keyword>
<comment type="caution">
    <text evidence="1">The sequence shown here is derived from an EMBL/GenBank/DDBJ whole genome shotgun (WGS) entry which is preliminary data.</text>
</comment>
<proteinExistence type="predicted"/>
<protein>
    <submittedName>
        <fullName evidence="1">Uncharacterized protein</fullName>
    </submittedName>
</protein>
<dbReference type="Proteomes" id="UP001499959">
    <property type="component" value="Unassembled WGS sequence"/>
</dbReference>
<sequence length="109" mass="11643">MSNALIRTFPSPRSSRRRRRRRALLAMTAVWTLLFAWALSSALSAIDVPPQDRHASLLPIAVVESRVATVADAGVGDGAPEGVQVSVDTEGALTDGQQISEAALYVSDR</sequence>
<evidence type="ECO:0000313" key="2">
    <source>
        <dbReference type="Proteomes" id="UP001499959"/>
    </source>
</evidence>